<dbReference type="Pfam" id="PF15492">
    <property type="entry name" value="Nbas_N"/>
    <property type="match status" value="1"/>
</dbReference>
<feature type="compositionally biased region" description="Acidic residues" evidence="2">
    <location>
        <begin position="442"/>
        <end position="451"/>
    </location>
</feature>
<dbReference type="PANTHER" id="PTHR15922:SF2">
    <property type="entry name" value="NBAS SUBUNIT OF NRZ TETHERING COMPLEX"/>
    <property type="match status" value="1"/>
</dbReference>
<feature type="region of interest" description="Disordered" evidence="2">
    <location>
        <begin position="1386"/>
        <end position="1430"/>
    </location>
</feature>
<evidence type="ECO:0000313" key="4">
    <source>
        <dbReference type="EMBL" id="KOC68240.1"/>
    </source>
</evidence>
<proteinExistence type="predicted"/>
<dbReference type="InterPro" id="IPR015943">
    <property type="entry name" value="WD40/YVTN_repeat-like_dom_sf"/>
</dbReference>
<dbReference type="Gene3D" id="2.130.10.10">
    <property type="entry name" value="YVTN repeat-like/Quinoprotein amine dehydrogenase"/>
    <property type="match status" value="1"/>
</dbReference>
<reference evidence="4 5" key="1">
    <citation type="submission" date="2015-07" db="EMBL/GenBank/DDBJ databases">
        <title>The genome of Habropoda laboriosa.</title>
        <authorList>
            <person name="Pan H."/>
            <person name="Kapheim K."/>
        </authorList>
    </citation>
    <scope>NUCLEOTIDE SEQUENCE [LARGE SCALE GENOMIC DNA]</scope>
    <source>
        <strain evidence="4">0110345459</strain>
    </source>
</reference>
<evidence type="ECO:0000259" key="3">
    <source>
        <dbReference type="Pfam" id="PF15492"/>
    </source>
</evidence>
<evidence type="ECO:0000256" key="2">
    <source>
        <dbReference type="SAM" id="MobiDB-lite"/>
    </source>
</evidence>
<evidence type="ECO:0000313" key="5">
    <source>
        <dbReference type="Proteomes" id="UP000053825"/>
    </source>
</evidence>
<feature type="domain" description="Neuroblastoma-amplified sequence N-terminal" evidence="3">
    <location>
        <begin position="71"/>
        <end position="346"/>
    </location>
</feature>
<gene>
    <name evidence="4" type="ORF">WH47_03398</name>
</gene>
<dbReference type="Proteomes" id="UP000053825">
    <property type="component" value="Unassembled WGS sequence"/>
</dbReference>
<accession>A0A0L7RBQ3</accession>
<dbReference type="GO" id="GO:0006890">
    <property type="term" value="P:retrograde vesicle-mediated transport, Golgi to endoplasmic reticulum"/>
    <property type="evidence" value="ECO:0007669"/>
    <property type="project" value="TreeGrafter"/>
</dbReference>
<dbReference type="InterPro" id="IPR011047">
    <property type="entry name" value="Quinoprotein_ADH-like_sf"/>
</dbReference>
<feature type="coiled-coil region" evidence="1">
    <location>
        <begin position="1636"/>
        <end position="1663"/>
    </location>
</feature>
<dbReference type="GO" id="GO:0070939">
    <property type="term" value="C:Dsl1/NZR complex"/>
    <property type="evidence" value="ECO:0007669"/>
    <property type="project" value="TreeGrafter"/>
</dbReference>
<dbReference type="OrthoDB" id="19988at2759"/>
<name>A0A0L7RBQ3_9HYME</name>
<dbReference type="EMBL" id="KQ414617">
    <property type="protein sequence ID" value="KOC68240.1"/>
    <property type="molecule type" value="Genomic_DNA"/>
</dbReference>
<keyword evidence="1" id="KW-0175">Coiled coil</keyword>
<dbReference type="GO" id="GO:0000149">
    <property type="term" value="F:SNARE binding"/>
    <property type="evidence" value="ECO:0007669"/>
    <property type="project" value="TreeGrafter"/>
</dbReference>
<protein>
    <submittedName>
        <fullName evidence="4">Neuroblastoma-amplified sequence</fullName>
    </submittedName>
</protein>
<evidence type="ECO:0000256" key="1">
    <source>
        <dbReference type="SAM" id="Coils"/>
    </source>
</evidence>
<dbReference type="SUPFAM" id="SSF50998">
    <property type="entry name" value="Quinoprotein alcohol dehydrogenase-like"/>
    <property type="match status" value="1"/>
</dbReference>
<dbReference type="PANTHER" id="PTHR15922">
    <property type="entry name" value="NEUROBLASTOMA-AMPLIFIED SEQUENCE"/>
    <property type="match status" value="1"/>
</dbReference>
<dbReference type="STRING" id="597456.A0A0L7RBQ3"/>
<feature type="region of interest" description="Disordered" evidence="2">
    <location>
        <begin position="427"/>
        <end position="452"/>
    </location>
</feature>
<organism evidence="4 5">
    <name type="scientific">Habropoda laboriosa</name>
    <dbReference type="NCBI Taxonomy" id="597456"/>
    <lineage>
        <taxon>Eukaryota</taxon>
        <taxon>Metazoa</taxon>
        <taxon>Ecdysozoa</taxon>
        <taxon>Arthropoda</taxon>
        <taxon>Hexapoda</taxon>
        <taxon>Insecta</taxon>
        <taxon>Pterygota</taxon>
        <taxon>Neoptera</taxon>
        <taxon>Endopterygota</taxon>
        <taxon>Hymenoptera</taxon>
        <taxon>Apocrita</taxon>
        <taxon>Aculeata</taxon>
        <taxon>Apoidea</taxon>
        <taxon>Anthophila</taxon>
        <taxon>Apidae</taxon>
        <taxon>Habropoda</taxon>
    </lineage>
</organism>
<sequence length="1689" mass="195328">MVNSHELSNKPILYELLEYFIRKQEPELIKCKSDTIILPTTGTIKNALRYLNNRYSLPESISQQISLTLPWKFAIGDYGRLLAVLQENVIEIRKAKDEYSSVVGKASVPKDAFPQWRKLTWSPDGTILVLACSNGYTSFYNALGNNIFNISPKAISQNPHILEAGDAIASMIFLKPRTDSEKWSYEFILITYSGLLRSYHISVTNGYEVNYEFSFGTFYKNGVNAVVYDEKCHLFYVAGNTVTHKLMSSASESGLTSWRPLNEHPYCKLSFTFEDEAKTTSRFSIWNIIPSLSFQPESFIFKMKMSPNNKCLTCLHTDGSITLWRLPTLLILWKWKLSEQPDFNIPNPLGHSKIKKFPPGGIQTCFSQAIIIARCSGSTSVCSTSNLKNLLGTSPEFLAGQPQICELGTDRGFLCLDCETFITSKKRNRESNSESQTAEASSESEEEDDELQPSSILNYTTNLMQSTLYSITDIERFQPKRKKSRVLFRTYRILGLKSTTPEELYSRKIDIEEYEEALALANTYNLDTDLVYQTQWRKSELSLNAIQEHLSKVTKRSWVLHECITRVPDTIEAARELLNFGLKGANMETLVAIGTCDNGKFVTDNTVEDWNEMDEAKNAIRFAKDGDCQGVEIMFVYHSESLLPHWLAIISFFPETLNPLKYKKLLPECDSDGQLFLLDQRELRQKDWSEKAEFDEIINLENDDKSELLYEYDPSLIIYRNTLLTPELLQKWYESRAYQIERNSYMIDNALQLIKIAKSHNITEDIATLALDCIYACDNSNMYEKATCIVDSIAKDRDGRRTSATCTLLEELDRELKCTKILNKYGVKTTLNALRKNKSNPETAKQILIQMARSLNKIIPPPDDKQWEQLLNEMLEIHGLIFTCVDIEICFEICVSARLVSGVKSNIQNCAILIETRKNEQSLLKVSYDKAVNLILDASKEYFNSSQSLIDSNMELARACLHLIVDDNAQIKEEYDLINSLQILNEFNIDILPLQVRLKQDRLKLIEECLNNREDAHKCRQRLLTLANYLRIEKNNSRAREGKVLELIAQKALETRQKCLWFAINNGPSNILNKALDQIHITEIQMLHKNLELWIPTTESDEFNDADSEDEFIDALTTPQAETKEFVPKIIEASTEIVKTSANMMKDSTFGLIKNISDTNFWKSRLKFSFSNNQDNDREYDDRDHHEDDDDIQSFPCFYEDPHKRCRLSNFDSKYSSYSMPDLENTRLKCCRAFLRITMLSESSCYGLELSDINHLFLECAKYTMQQDWLLGMAYLFSIQKNYIKEVHNVLTELPQTKLYIQTAMYYYSLELHKSLYKDFDNIYLFDPLNLILKTMTIAYKCKESEIYETFIDWRTRLLNSYGIKGTEFLEPNEIIEDDEKTVPLRSSSLTSVESRSEERSTENSSHSRRHKSKQNLSESDGKHDTEWTDDWGNFSDEDVIENVGSQKSILDQELYIENNISIVKDIGECRTEKHRFEAFEDVYDKIRNVNHFHEVKKLLLQWPKFENPEYITIDKDPILKMMKKVNVLITEKDKSKQNKKIFQEYKELLEVLPSKDTFKKFLCTEQLPLEHVIYIQLCVDDSEFHKEAVDTLQKEHKKLTLEGPILETLFLKNLTASFDPSHEVYGRIIEHVLVNKSLTNTKENAEILIQELKKRKQIAHALCIIRLAEDIPPSLCTFNTCYEILMKK</sequence>
<keyword evidence="5" id="KW-1185">Reference proteome</keyword>
<dbReference type="InterPro" id="IPR029145">
    <property type="entry name" value="NBAS_N"/>
</dbReference>